<comment type="caution">
    <text evidence="2">The sequence shown here is derived from an EMBL/GenBank/DDBJ whole genome shotgun (WGS) entry which is preliminary data.</text>
</comment>
<name>A0A9P4T460_CURKU</name>
<evidence type="ECO:0000313" key="3">
    <source>
        <dbReference type="Proteomes" id="UP000801428"/>
    </source>
</evidence>
<protein>
    <submittedName>
        <fullName evidence="2">Uncharacterized protein</fullName>
    </submittedName>
</protein>
<keyword evidence="3" id="KW-1185">Reference proteome</keyword>
<sequence>MANPNRGSWGPGGQPGGGVNQLKAAANGTANSTHQQAFTDLTKYAHQQLIRTHPGSVIPSTINRPQGFFNFAYLYTICAVRSEKPFTAFLGCVSISGEWNGACSNCVWSDAGARCIFAGSRPAATTGPSRAPNARPGPSGGSAVGSSSRPAVGPSRSGRRAIGAPDESEERIVDLSK</sequence>
<gene>
    <name evidence="2" type="ORF">E8E13_000403</name>
</gene>
<feature type="region of interest" description="Disordered" evidence="1">
    <location>
        <begin position="122"/>
        <end position="177"/>
    </location>
</feature>
<evidence type="ECO:0000256" key="1">
    <source>
        <dbReference type="SAM" id="MobiDB-lite"/>
    </source>
</evidence>
<evidence type="ECO:0000313" key="2">
    <source>
        <dbReference type="EMBL" id="KAF2992974.1"/>
    </source>
</evidence>
<accession>A0A9P4T460</accession>
<proteinExistence type="predicted"/>
<feature type="compositionally biased region" description="Gly residues" evidence="1">
    <location>
        <begin position="9"/>
        <end position="19"/>
    </location>
</feature>
<reference evidence="2" key="1">
    <citation type="submission" date="2019-04" db="EMBL/GenBank/DDBJ databases">
        <title>Sequencing of skin fungus with MAO and IRED activity.</title>
        <authorList>
            <person name="Marsaioli A.J."/>
            <person name="Bonatto J.M.C."/>
            <person name="Reis Junior O."/>
        </authorList>
    </citation>
    <scope>NUCLEOTIDE SEQUENCE</scope>
    <source>
        <strain evidence="2">30M1</strain>
    </source>
</reference>
<dbReference type="AlphaFoldDB" id="A0A9P4T460"/>
<feature type="compositionally biased region" description="Low complexity" evidence="1">
    <location>
        <begin position="144"/>
        <end position="153"/>
    </location>
</feature>
<dbReference type="Pfam" id="PF12511">
    <property type="entry name" value="DUF3716"/>
    <property type="match status" value="1"/>
</dbReference>
<organism evidence="2 3">
    <name type="scientific">Curvularia kusanoi</name>
    <name type="common">Cochliobolus kusanoi</name>
    <dbReference type="NCBI Taxonomy" id="90978"/>
    <lineage>
        <taxon>Eukaryota</taxon>
        <taxon>Fungi</taxon>
        <taxon>Dikarya</taxon>
        <taxon>Ascomycota</taxon>
        <taxon>Pezizomycotina</taxon>
        <taxon>Dothideomycetes</taxon>
        <taxon>Pleosporomycetidae</taxon>
        <taxon>Pleosporales</taxon>
        <taxon>Pleosporineae</taxon>
        <taxon>Pleosporaceae</taxon>
        <taxon>Curvularia</taxon>
    </lineage>
</organism>
<dbReference type="InterPro" id="IPR022190">
    <property type="entry name" value="DUF3716"/>
</dbReference>
<dbReference type="Proteomes" id="UP000801428">
    <property type="component" value="Unassembled WGS sequence"/>
</dbReference>
<dbReference type="EMBL" id="SWKU01000065">
    <property type="protein sequence ID" value="KAF2992974.1"/>
    <property type="molecule type" value="Genomic_DNA"/>
</dbReference>
<feature type="region of interest" description="Disordered" evidence="1">
    <location>
        <begin position="1"/>
        <end position="23"/>
    </location>
</feature>